<accession>A0A316VIB2</accession>
<dbReference type="InterPro" id="IPR002625">
    <property type="entry name" value="Smr_dom"/>
</dbReference>
<keyword evidence="4" id="KW-1185">Reference proteome</keyword>
<dbReference type="Gene3D" id="3.30.1370.110">
    <property type="match status" value="1"/>
</dbReference>
<dbReference type="InterPro" id="IPR036063">
    <property type="entry name" value="Smr_dom_sf"/>
</dbReference>
<organism evidence="3 4">
    <name type="scientific">Meira miltonrushii</name>
    <dbReference type="NCBI Taxonomy" id="1280837"/>
    <lineage>
        <taxon>Eukaryota</taxon>
        <taxon>Fungi</taxon>
        <taxon>Dikarya</taxon>
        <taxon>Basidiomycota</taxon>
        <taxon>Ustilaginomycotina</taxon>
        <taxon>Exobasidiomycetes</taxon>
        <taxon>Exobasidiales</taxon>
        <taxon>Brachybasidiaceae</taxon>
        <taxon>Meira</taxon>
    </lineage>
</organism>
<dbReference type="PANTHER" id="PTHR46535:SF1">
    <property type="entry name" value="NEDD4-BINDING PROTEIN 2"/>
    <property type="match status" value="1"/>
</dbReference>
<dbReference type="SMART" id="SM00463">
    <property type="entry name" value="SMR"/>
    <property type="match status" value="1"/>
</dbReference>
<dbReference type="GO" id="GO:0005634">
    <property type="term" value="C:nucleus"/>
    <property type="evidence" value="ECO:0007669"/>
    <property type="project" value="TreeGrafter"/>
</dbReference>
<evidence type="ECO:0000313" key="3">
    <source>
        <dbReference type="EMBL" id="PWN36063.1"/>
    </source>
</evidence>
<gene>
    <name evidence="3" type="ORF">FA14DRAFT_160956</name>
</gene>
<dbReference type="PROSITE" id="PS50828">
    <property type="entry name" value="SMR"/>
    <property type="match status" value="1"/>
</dbReference>
<dbReference type="OrthoDB" id="4080456at2759"/>
<dbReference type="GeneID" id="37020686"/>
<dbReference type="InterPro" id="IPR052772">
    <property type="entry name" value="Endo/PolyKinase_Domain-Protein"/>
</dbReference>
<dbReference type="RefSeq" id="XP_025356365.1">
    <property type="nucleotide sequence ID" value="XM_025498905.1"/>
</dbReference>
<dbReference type="PANTHER" id="PTHR46535">
    <property type="entry name" value="NEDD4-BINDING PROTEIN 2"/>
    <property type="match status" value="1"/>
</dbReference>
<evidence type="ECO:0000313" key="4">
    <source>
        <dbReference type="Proteomes" id="UP000245771"/>
    </source>
</evidence>
<feature type="region of interest" description="Disordered" evidence="1">
    <location>
        <begin position="103"/>
        <end position="122"/>
    </location>
</feature>
<feature type="region of interest" description="Disordered" evidence="1">
    <location>
        <begin position="242"/>
        <end position="271"/>
    </location>
</feature>
<protein>
    <recommendedName>
        <fullName evidence="2">Smr domain-containing protein</fullName>
    </recommendedName>
</protein>
<dbReference type="STRING" id="1280837.A0A316VIB2"/>
<feature type="region of interest" description="Disordered" evidence="1">
    <location>
        <begin position="58"/>
        <end position="80"/>
    </location>
</feature>
<feature type="compositionally biased region" description="Basic and acidic residues" evidence="1">
    <location>
        <begin position="255"/>
        <end position="264"/>
    </location>
</feature>
<dbReference type="AlphaFoldDB" id="A0A316VIB2"/>
<dbReference type="SUPFAM" id="SSF160443">
    <property type="entry name" value="SMR domain-like"/>
    <property type="match status" value="1"/>
</dbReference>
<name>A0A316VIB2_9BASI</name>
<feature type="compositionally biased region" description="Acidic residues" evidence="1">
    <location>
        <begin position="108"/>
        <end position="119"/>
    </location>
</feature>
<reference evidence="3 4" key="1">
    <citation type="journal article" date="2018" name="Mol. Biol. Evol.">
        <title>Broad Genomic Sampling Reveals a Smut Pathogenic Ancestry of the Fungal Clade Ustilaginomycotina.</title>
        <authorList>
            <person name="Kijpornyongpan T."/>
            <person name="Mondo S.J."/>
            <person name="Barry K."/>
            <person name="Sandor L."/>
            <person name="Lee J."/>
            <person name="Lipzen A."/>
            <person name="Pangilinan J."/>
            <person name="LaButti K."/>
            <person name="Hainaut M."/>
            <person name="Henrissat B."/>
            <person name="Grigoriev I.V."/>
            <person name="Spatafora J.W."/>
            <person name="Aime M.C."/>
        </authorList>
    </citation>
    <scope>NUCLEOTIDE SEQUENCE [LARGE SCALE GENOMIC DNA]</scope>
    <source>
        <strain evidence="3 4">MCA 3882</strain>
    </source>
</reference>
<feature type="compositionally biased region" description="Basic residues" evidence="1">
    <location>
        <begin position="242"/>
        <end position="254"/>
    </location>
</feature>
<sequence>MVKADQDERQVWQTKLQDEFSPEIDSSLIAALVYEPGQTFDDIYALLSGLKSEVPDGAYGTDSHVDDGDTETGSSSTAIDMENVQRALDEWKLVDKESIDPDNLRMTDEEDHGTEEDVSEEKREAIRLGTAAGEDKIAIEEVAAEQTDIIDEQWSPTTSTNSSLAFLIHAFPTRTPAYLQEILLDEGENVTRAVDTLMTRELVESGALDEETYAEVKDSHDQKTGFASRMADDDETLYKGTGLKKKTKKDRQRKKAQEAEKHAFDGVSSASRSGTLAMQKVNLTDVRKGAPDRIRLGQRLNGKKENVKAEETDAEMAARIAKEERIAAGLSPETGDDGDDEAESIRDNDWLFSSSVLEQLSLLLDYPSHKVKGVHASCHMNLRATLHRLINTRCQEFTSMDQLDLHNEQPIGTCRIITDNLCTLLPAKPRSEVEKLLYATVGREDAVLDLAQLSERIESTAVGERTDILDPMKHERTSQVQAPTLSQQIGQNKGHFDWVGGDTPLFNAAKSATPYASIAQRGSSEPKSDARQFALQRLREGASAVTFPLNSAQASGQIGDTFVEPESSGPSSQRAETASEARRLAQEYTAISQDYRIRRQEALAKAARSYRSTHNTAISKGPMRGAAAWVYAEEARRLDAKARAFALQASQATVRARMLSNRSTNLYSSPLQSSGEDGGDLVDLHGLTVHDSLTITRQALDAWYPKTVSSSRSAPLHIVTGVGRHSKGQVALIRPAVLAMLQRERWNTREPQQGHILVLGKSR</sequence>
<dbReference type="GO" id="GO:0004519">
    <property type="term" value="F:endonuclease activity"/>
    <property type="evidence" value="ECO:0007669"/>
    <property type="project" value="TreeGrafter"/>
</dbReference>
<evidence type="ECO:0000259" key="2">
    <source>
        <dbReference type="PROSITE" id="PS50828"/>
    </source>
</evidence>
<feature type="domain" description="Smr" evidence="2">
    <location>
        <begin position="682"/>
        <end position="763"/>
    </location>
</feature>
<dbReference type="Proteomes" id="UP000245771">
    <property type="component" value="Unassembled WGS sequence"/>
</dbReference>
<proteinExistence type="predicted"/>
<dbReference type="InParanoid" id="A0A316VIB2"/>
<evidence type="ECO:0000256" key="1">
    <source>
        <dbReference type="SAM" id="MobiDB-lite"/>
    </source>
</evidence>
<dbReference type="EMBL" id="KZ819603">
    <property type="protein sequence ID" value="PWN36063.1"/>
    <property type="molecule type" value="Genomic_DNA"/>
</dbReference>